<evidence type="ECO:0000313" key="2">
    <source>
        <dbReference type="Proteomes" id="UP001301388"/>
    </source>
</evidence>
<dbReference type="EMBL" id="JAYGIE010000092">
    <property type="protein sequence ID" value="MEA5479531.1"/>
    <property type="molecule type" value="Genomic_DNA"/>
</dbReference>
<evidence type="ECO:0000313" key="1">
    <source>
        <dbReference type="EMBL" id="MEA5479531.1"/>
    </source>
</evidence>
<comment type="caution">
    <text evidence="1">The sequence shown here is derived from an EMBL/GenBank/DDBJ whole genome shotgun (WGS) entry which is preliminary data.</text>
</comment>
<protein>
    <submittedName>
        <fullName evidence="1">Uncharacterized protein</fullName>
    </submittedName>
</protein>
<reference evidence="1 2" key="1">
    <citation type="submission" date="2023-12" db="EMBL/GenBank/DDBJ databases">
        <title>Baltic Sea Cyanobacteria.</title>
        <authorList>
            <person name="Delbaje E."/>
            <person name="Fewer D.P."/>
            <person name="Shishido T.K."/>
        </authorList>
    </citation>
    <scope>NUCLEOTIDE SEQUENCE [LARGE SCALE GENOMIC DNA]</scope>
    <source>
        <strain evidence="1 2">UHCC 0370</strain>
    </source>
</reference>
<proteinExistence type="predicted"/>
<organism evidence="1 2">
    <name type="scientific">Pseudanabaena galeata UHCC 0370</name>
    <dbReference type="NCBI Taxonomy" id="3110310"/>
    <lineage>
        <taxon>Bacteria</taxon>
        <taxon>Bacillati</taxon>
        <taxon>Cyanobacteriota</taxon>
        <taxon>Cyanophyceae</taxon>
        <taxon>Pseudanabaenales</taxon>
        <taxon>Pseudanabaenaceae</taxon>
        <taxon>Pseudanabaena</taxon>
    </lineage>
</organism>
<dbReference type="RefSeq" id="WP_323262737.1">
    <property type="nucleotide sequence ID" value="NZ_JAYGIE010000092.1"/>
</dbReference>
<keyword evidence="2" id="KW-1185">Reference proteome</keyword>
<gene>
    <name evidence="1" type="ORF">VB774_18070</name>
</gene>
<accession>A0ABU5TMJ8</accession>
<dbReference type="Proteomes" id="UP001301388">
    <property type="component" value="Unassembled WGS sequence"/>
</dbReference>
<sequence>MSSGAKRRHSSFWFYVLSKTYIAIAIHRISGATLCATSLILIDIAICGVLRTPQMAENGKNRLAILTIFCFRRTDVYLGREYLQRFALNPKLRKKIESVALQRFQFFSCGSFDR</sequence>
<name>A0ABU5TMJ8_9CYAN</name>